<sequence length="284" mass="32095">MDPLDVWYHQINAENMLATAHSLKEKKMEQAVIAQARRRTSRAEMGHATEIVNGRMQIKDEPPLVYHFPVTNQQEAARFNDTIRHFIADYCDTLPDDRRELFDRYQLIDAAMRVVGVGSVGTRCWVALFMADGNCPLFLQVKEARASVLERYLRPSRYANHGQRVATGQRLLQSASDIFLGWAKARMTGIDFYVRQLRDMKGAFDIANFDVSDFSEYAELCGRALGHAMGKAGDPALISGYVGTSDAFDEAIENFALAYADRNEQDWLMLRSGAKTGRIPVMEE</sequence>
<dbReference type="Pfam" id="PF10009">
    <property type="entry name" value="DUF2252"/>
    <property type="match status" value="1"/>
</dbReference>
<dbReference type="RefSeq" id="WP_243849576.1">
    <property type="nucleotide sequence ID" value="NZ_JBHLUW010000061.1"/>
</dbReference>
<proteinExistence type="predicted"/>
<keyword evidence="2" id="KW-1185">Reference proteome</keyword>
<accession>A0A4R8LPH9</accession>
<evidence type="ECO:0000313" key="1">
    <source>
        <dbReference type="EMBL" id="TDY48221.1"/>
    </source>
</evidence>
<dbReference type="InterPro" id="IPR018721">
    <property type="entry name" value="DUF2252"/>
</dbReference>
<dbReference type="Proteomes" id="UP000295509">
    <property type="component" value="Unassembled WGS sequence"/>
</dbReference>
<protein>
    <submittedName>
        <fullName evidence="1">Uncharacterized protein DUF2252</fullName>
    </submittedName>
</protein>
<reference evidence="1 2" key="1">
    <citation type="submission" date="2019-03" db="EMBL/GenBank/DDBJ databases">
        <title>Genomic Encyclopedia of Type Strains, Phase III (KMG-III): the genomes of soil and plant-associated and newly described type strains.</title>
        <authorList>
            <person name="Whitman W."/>
        </authorList>
    </citation>
    <scope>NUCLEOTIDE SEQUENCE [LARGE SCALE GENOMIC DNA]</scope>
    <source>
        <strain evidence="1 2">LMG 29544</strain>
    </source>
</reference>
<dbReference type="AlphaFoldDB" id="A0A4R8LPH9"/>
<gene>
    <name evidence="1" type="ORF">BX592_111156</name>
</gene>
<dbReference type="PANTHER" id="PTHR39441">
    <property type="entry name" value="DUF2252 DOMAIN-CONTAINING PROTEIN"/>
    <property type="match status" value="1"/>
</dbReference>
<organism evidence="1 2">
    <name type="scientific">Paraburkholderia rhizosphaerae</name>
    <dbReference type="NCBI Taxonomy" id="480658"/>
    <lineage>
        <taxon>Bacteria</taxon>
        <taxon>Pseudomonadati</taxon>
        <taxon>Pseudomonadota</taxon>
        <taxon>Betaproteobacteria</taxon>
        <taxon>Burkholderiales</taxon>
        <taxon>Burkholderiaceae</taxon>
        <taxon>Paraburkholderia</taxon>
    </lineage>
</organism>
<dbReference type="EMBL" id="SORE01000011">
    <property type="protein sequence ID" value="TDY48221.1"/>
    <property type="molecule type" value="Genomic_DNA"/>
</dbReference>
<evidence type="ECO:0000313" key="2">
    <source>
        <dbReference type="Proteomes" id="UP000295509"/>
    </source>
</evidence>
<name>A0A4R8LPH9_9BURK</name>
<comment type="caution">
    <text evidence="1">The sequence shown here is derived from an EMBL/GenBank/DDBJ whole genome shotgun (WGS) entry which is preliminary data.</text>
</comment>
<dbReference type="PANTHER" id="PTHR39441:SF1">
    <property type="entry name" value="DUF2252 DOMAIN-CONTAINING PROTEIN"/>
    <property type="match status" value="1"/>
</dbReference>